<proteinExistence type="predicted"/>
<keyword evidence="1" id="KW-1133">Transmembrane helix</keyword>
<name>I7IP69_BABMR</name>
<protein>
    <submittedName>
        <fullName evidence="2">Uncharacterized protein</fullName>
    </submittedName>
</protein>
<evidence type="ECO:0000313" key="2">
    <source>
        <dbReference type="EMBL" id="CCF72730.1"/>
    </source>
</evidence>
<dbReference type="AlphaFoldDB" id="I7IP69"/>
<gene>
    <name evidence="2" type="ORF">BMR1_01G01325</name>
</gene>
<reference evidence="2 3" key="3">
    <citation type="journal article" date="2016" name="Sci. Rep.">
        <title>Genome-wide diversity and gene expression profiling of Babesia microti isolates identify polymorphic genes that mediate host-pathogen interactions.</title>
        <authorList>
            <person name="Silva J.C."/>
            <person name="Cornillot E."/>
            <person name="McCracken C."/>
            <person name="Usmani-Brown S."/>
            <person name="Dwivedi A."/>
            <person name="Ifeonu O.O."/>
            <person name="Crabtree J."/>
            <person name="Gotia H.T."/>
            <person name="Virji A.Z."/>
            <person name="Reynes C."/>
            <person name="Colinge J."/>
            <person name="Kumar V."/>
            <person name="Lawres L."/>
            <person name="Pazzi J.E."/>
            <person name="Pablo J.V."/>
            <person name="Hung C."/>
            <person name="Brancato J."/>
            <person name="Kumari P."/>
            <person name="Orvis J."/>
            <person name="Tretina K."/>
            <person name="Chibucos M."/>
            <person name="Ott S."/>
            <person name="Sadzewicz L."/>
            <person name="Sengamalay N."/>
            <person name="Shetty A.C."/>
            <person name="Su Q."/>
            <person name="Tallon L."/>
            <person name="Fraser C.M."/>
            <person name="Frutos R."/>
            <person name="Molina D.M."/>
            <person name="Krause P.J."/>
            <person name="Ben Mamoun C."/>
        </authorList>
    </citation>
    <scope>NUCLEOTIDE SEQUENCE [LARGE SCALE GENOMIC DNA]</scope>
    <source>
        <strain evidence="2 3">RI</strain>
    </source>
</reference>
<feature type="transmembrane region" description="Helical" evidence="1">
    <location>
        <begin position="161"/>
        <end position="185"/>
    </location>
</feature>
<feature type="transmembrane region" description="Helical" evidence="1">
    <location>
        <begin position="224"/>
        <end position="249"/>
    </location>
</feature>
<feature type="transmembrane region" description="Helical" evidence="1">
    <location>
        <begin position="37"/>
        <end position="61"/>
    </location>
</feature>
<evidence type="ECO:0000313" key="3">
    <source>
        <dbReference type="Proteomes" id="UP000002899"/>
    </source>
</evidence>
<feature type="transmembrane region" description="Helical" evidence="1">
    <location>
        <begin position="82"/>
        <end position="100"/>
    </location>
</feature>
<sequence>MSVPNLVRPTHTTAYSGTTGYSKGDYQKCGPNNIHNIILAFAVFVNNTAYLIYNYLSWIVLKQLALKLVAKGLIIMPVSNNLVLYCLISFLSTYLWGTFLTQGFEIDPFSNVISYMQKQIGKDEMVYKILGNLLSGVPLGYTHKLIGYHLGQTFNPLRDKIFYAISAGLLSIYKSFFTILFWSWLPASLKQSFISLATLILHPSKTCSFFPFSKSESKDIHLSLSTLIDVALVEFIASFIVYLAITISIQNSEPKHMWHLINATKRMVTFIGYSILSPISDGPVYNASVIIGMAIGSTDLSYLVIKIVSNLLAAVACAKVFKPPKSLHDKAAKPHEWPKSALGNCCSRLELTIANRKAN</sequence>
<dbReference type="KEGG" id="bmic:BMR1_01G01325"/>
<feature type="transmembrane region" description="Helical" evidence="1">
    <location>
        <begin position="270"/>
        <end position="295"/>
    </location>
</feature>
<dbReference type="RefSeq" id="XP_012647339.1">
    <property type="nucleotide sequence ID" value="XM_012791885.1"/>
</dbReference>
<feature type="transmembrane region" description="Helical" evidence="1">
    <location>
        <begin position="301"/>
        <end position="321"/>
    </location>
</feature>
<dbReference type="EMBL" id="FO082871">
    <property type="protein sequence ID" value="CCF72730.1"/>
    <property type="molecule type" value="Genomic_DNA"/>
</dbReference>
<accession>I7IP69</accession>
<evidence type="ECO:0000256" key="1">
    <source>
        <dbReference type="SAM" id="Phobius"/>
    </source>
</evidence>
<reference evidence="2 3" key="2">
    <citation type="journal article" date="2013" name="PLoS ONE">
        <title>Whole genome mapping and re-organization of the nuclear and mitochondrial genomes of Babesia microti isolates.</title>
        <authorList>
            <person name="Cornillot E."/>
            <person name="Dassouli A."/>
            <person name="Garg A."/>
            <person name="Pachikara N."/>
            <person name="Randazzo S."/>
            <person name="Depoix D."/>
            <person name="Carcy B."/>
            <person name="Delbecq S."/>
            <person name="Frutos R."/>
            <person name="Silva J.C."/>
            <person name="Sutton R."/>
            <person name="Krause P.J."/>
            <person name="Mamoun C.B."/>
        </authorList>
    </citation>
    <scope>NUCLEOTIDE SEQUENCE [LARGE SCALE GENOMIC DNA]</scope>
    <source>
        <strain evidence="2 3">RI</strain>
    </source>
</reference>
<reference evidence="2 3" key="1">
    <citation type="journal article" date="2012" name="Nucleic Acids Res.">
        <title>Sequencing of the smallest Apicomplexan genome from the human pathogen Babesia microti.</title>
        <authorList>
            <person name="Cornillot E."/>
            <person name="Hadj-Kaddour K."/>
            <person name="Dassouli A."/>
            <person name="Noel B."/>
            <person name="Ranwez V."/>
            <person name="Vacherie B."/>
            <person name="Augagneur Y."/>
            <person name="Bres V."/>
            <person name="Duclos A."/>
            <person name="Randazzo S."/>
            <person name="Carcy B."/>
            <person name="Debierre-Grockiego F."/>
            <person name="Delbecq S."/>
            <person name="Moubri-Menage K."/>
            <person name="Shams-Eldin H."/>
            <person name="Usmani-Brown S."/>
            <person name="Bringaud F."/>
            <person name="Wincker P."/>
            <person name="Vivares C.P."/>
            <person name="Schwarz R.T."/>
            <person name="Schetters T.P."/>
            <person name="Krause P.J."/>
            <person name="Gorenflot A."/>
            <person name="Berry V."/>
            <person name="Barbe V."/>
            <person name="Ben Mamoun C."/>
        </authorList>
    </citation>
    <scope>NUCLEOTIDE SEQUENCE [LARGE SCALE GENOMIC DNA]</scope>
    <source>
        <strain evidence="2 3">RI</strain>
    </source>
</reference>
<keyword evidence="3" id="KW-1185">Reference proteome</keyword>
<dbReference type="VEuPathDB" id="PiroplasmaDB:BMR1_01G01325"/>
<dbReference type="GeneID" id="24423344"/>
<keyword evidence="1" id="KW-0812">Transmembrane</keyword>
<dbReference type="Proteomes" id="UP000002899">
    <property type="component" value="Chromosome I"/>
</dbReference>
<keyword evidence="1" id="KW-0472">Membrane</keyword>
<organism evidence="2 3">
    <name type="scientific">Babesia microti (strain RI)</name>
    <dbReference type="NCBI Taxonomy" id="1133968"/>
    <lineage>
        <taxon>Eukaryota</taxon>
        <taxon>Sar</taxon>
        <taxon>Alveolata</taxon>
        <taxon>Apicomplexa</taxon>
        <taxon>Aconoidasida</taxon>
        <taxon>Piroplasmida</taxon>
        <taxon>Babesiidae</taxon>
        <taxon>Babesia</taxon>
    </lineage>
</organism>